<dbReference type="EMBL" id="BTGU01000029">
    <property type="protein sequence ID" value="GMN48909.1"/>
    <property type="molecule type" value="Genomic_DNA"/>
</dbReference>
<proteinExistence type="predicted"/>
<keyword evidence="2" id="KW-1185">Reference proteome</keyword>
<reference evidence="1" key="1">
    <citation type="submission" date="2023-07" db="EMBL/GenBank/DDBJ databases">
        <title>draft genome sequence of fig (Ficus carica).</title>
        <authorList>
            <person name="Takahashi T."/>
            <person name="Nishimura K."/>
        </authorList>
    </citation>
    <scope>NUCLEOTIDE SEQUENCE</scope>
</reference>
<accession>A0AA88DJ56</accession>
<name>A0AA88DJ56_FICCA</name>
<evidence type="ECO:0000313" key="1">
    <source>
        <dbReference type="EMBL" id="GMN48909.1"/>
    </source>
</evidence>
<protein>
    <submittedName>
        <fullName evidence="1">Uncharacterized protein</fullName>
    </submittedName>
</protein>
<sequence>MVQSVAILLVQQLRKALKRPKKDTLQYFASSRLCADHAILSWTCPHGNTHRSKTKLAVASTKPGAHLIPLRTPGLKAFDFVLGLFLSLHAFPRGAEEMDVKILVSVSC</sequence>
<gene>
    <name evidence="1" type="ORF">TIFTF001_018070</name>
</gene>
<dbReference type="Proteomes" id="UP001187192">
    <property type="component" value="Unassembled WGS sequence"/>
</dbReference>
<evidence type="ECO:0000313" key="2">
    <source>
        <dbReference type="Proteomes" id="UP001187192"/>
    </source>
</evidence>
<comment type="caution">
    <text evidence="1">The sequence shown here is derived from an EMBL/GenBank/DDBJ whole genome shotgun (WGS) entry which is preliminary data.</text>
</comment>
<dbReference type="AlphaFoldDB" id="A0AA88DJ56"/>
<organism evidence="1 2">
    <name type="scientific">Ficus carica</name>
    <name type="common">Common fig</name>
    <dbReference type="NCBI Taxonomy" id="3494"/>
    <lineage>
        <taxon>Eukaryota</taxon>
        <taxon>Viridiplantae</taxon>
        <taxon>Streptophyta</taxon>
        <taxon>Embryophyta</taxon>
        <taxon>Tracheophyta</taxon>
        <taxon>Spermatophyta</taxon>
        <taxon>Magnoliopsida</taxon>
        <taxon>eudicotyledons</taxon>
        <taxon>Gunneridae</taxon>
        <taxon>Pentapetalae</taxon>
        <taxon>rosids</taxon>
        <taxon>fabids</taxon>
        <taxon>Rosales</taxon>
        <taxon>Moraceae</taxon>
        <taxon>Ficeae</taxon>
        <taxon>Ficus</taxon>
    </lineage>
</organism>